<evidence type="ECO:0000256" key="8">
    <source>
        <dbReference type="ARBA" id="ARBA00032526"/>
    </source>
</evidence>
<dbReference type="Gene3D" id="3.40.50.150">
    <property type="entry name" value="Vaccinia Virus protein VP39"/>
    <property type="match status" value="1"/>
</dbReference>
<dbReference type="AlphaFoldDB" id="A0AAV7Y6I7"/>
<comment type="caution">
    <text evidence="9">The sequence shown here is derived from an EMBL/GenBank/DDBJ whole genome shotgun (WGS) entry which is preliminary data.</text>
</comment>
<evidence type="ECO:0000256" key="7">
    <source>
        <dbReference type="ARBA" id="ARBA00022691"/>
    </source>
</evidence>
<name>A0AAV7Y6I7_9NEOP</name>
<dbReference type="PANTHER" id="PTHR13600">
    <property type="entry name" value="LEUCINE CARBOXYL METHYLTRANSFERASE"/>
    <property type="match status" value="1"/>
</dbReference>
<evidence type="ECO:0000256" key="2">
    <source>
        <dbReference type="ARBA" id="ARBA00003455"/>
    </source>
</evidence>
<dbReference type="GO" id="GO:0018423">
    <property type="term" value="F:protein C-terminal leucine carboxyl O-methyltransferase activity"/>
    <property type="evidence" value="ECO:0007669"/>
    <property type="project" value="UniProtKB-EC"/>
</dbReference>
<dbReference type="PANTHER" id="PTHR13600:SF33">
    <property type="entry name" value="LEUCINE CARBOXYL METHYLTRANSFERASE 1"/>
    <property type="match status" value="1"/>
</dbReference>
<protein>
    <recommendedName>
        <fullName evidence="4">[phosphatase 2A protein]-leucine-carboxy methyltransferase</fullName>
        <ecNumber evidence="4">2.1.1.233</ecNumber>
    </recommendedName>
    <alternativeName>
        <fullName evidence="8">[Phosphatase 2A protein]-leucine-carboxy methyltransferase 1</fullName>
    </alternativeName>
</protein>
<accession>A0AAV7Y6I7</accession>
<dbReference type="EC" id="2.1.1.233" evidence="4"/>
<evidence type="ECO:0000256" key="1">
    <source>
        <dbReference type="ARBA" id="ARBA00000724"/>
    </source>
</evidence>
<dbReference type="Pfam" id="PF04072">
    <property type="entry name" value="LCM"/>
    <property type="match status" value="1"/>
</dbReference>
<proteinExistence type="inferred from homology"/>
<evidence type="ECO:0000313" key="10">
    <source>
        <dbReference type="Proteomes" id="UP001075354"/>
    </source>
</evidence>
<keyword evidence="6" id="KW-0808">Transferase</keyword>
<dbReference type="InterPro" id="IPR007213">
    <property type="entry name" value="Ppm1/Ppm2/Tcmp"/>
</dbReference>
<keyword evidence="10" id="KW-1185">Reference proteome</keyword>
<gene>
    <name evidence="9" type="ORF">ONE63_000841</name>
</gene>
<evidence type="ECO:0000256" key="4">
    <source>
        <dbReference type="ARBA" id="ARBA00012834"/>
    </source>
</evidence>
<comment type="similarity">
    <text evidence="3">Belongs to the methyltransferase superfamily. LCMT family.</text>
</comment>
<dbReference type="InterPro" id="IPR029063">
    <property type="entry name" value="SAM-dependent_MTases_sf"/>
</dbReference>
<reference evidence="9" key="1">
    <citation type="submission" date="2022-12" db="EMBL/GenBank/DDBJ databases">
        <title>Chromosome-level genome assembly of the bean flower thrips Megalurothrips usitatus.</title>
        <authorList>
            <person name="Ma L."/>
            <person name="Liu Q."/>
            <person name="Li H."/>
            <person name="Cai W."/>
        </authorList>
    </citation>
    <scope>NUCLEOTIDE SEQUENCE</scope>
    <source>
        <strain evidence="9">Cailab_2022a</strain>
    </source>
</reference>
<evidence type="ECO:0000256" key="5">
    <source>
        <dbReference type="ARBA" id="ARBA00022603"/>
    </source>
</evidence>
<sequence length="184" mass="21120">MEEVLKGATGLHAGNYHIVGVDLRQRSELITNLENCGIDFSLPTLFLAECVLVYIESPLVDEILKWISSNFDSVAFINYEQINMNDRFGEVMKQNLRLRQCSLSGVSACQNLDSQRQRFSNNDWEGSQAWDMVEVYESIPGAERQRIEKIEFLDEQELLIQLFQHYCICVGWKGAKLSQVNYDG</sequence>
<evidence type="ECO:0000256" key="3">
    <source>
        <dbReference type="ARBA" id="ARBA00010703"/>
    </source>
</evidence>
<dbReference type="GO" id="GO:0005829">
    <property type="term" value="C:cytosol"/>
    <property type="evidence" value="ECO:0007669"/>
    <property type="project" value="TreeGrafter"/>
</dbReference>
<comment type="function">
    <text evidence="2">Methylates the carboxyl group of the C-terminal leucine residue of protein phosphatase 2A catalytic subunits to form alpha-leucine ester residues.</text>
</comment>
<evidence type="ECO:0000256" key="6">
    <source>
        <dbReference type="ARBA" id="ARBA00022679"/>
    </source>
</evidence>
<organism evidence="9 10">
    <name type="scientific">Megalurothrips usitatus</name>
    <name type="common">bean blossom thrips</name>
    <dbReference type="NCBI Taxonomy" id="439358"/>
    <lineage>
        <taxon>Eukaryota</taxon>
        <taxon>Metazoa</taxon>
        <taxon>Ecdysozoa</taxon>
        <taxon>Arthropoda</taxon>
        <taxon>Hexapoda</taxon>
        <taxon>Insecta</taxon>
        <taxon>Pterygota</taxon>
        <taxon>Neoptera</taxon>
        <taxon>Paraneoptera</taxon>
        <taxon>Thysanoptera</taxon>
        <taxon>Terebrantia</taxon>
        <taxon>Thripoidea</taxon>
        <taxon>Thripidae</taxon>
        <taxon>Megalurothrips</taxon>
    </lineage>
</organism>
<dbReference type="Proteomes" id="UP001075354">
    <property type="component" value="Chromosome 1"/>
</dbReference>
<comment type="catalytic activity">
    <reaction evidence="1">
        <text>[phosphatase 2A protein]-C-terminal L-leucine + S-adenosyl-L-methionine = [phosphatase 2A protein]-C-terminal L-leucine methyl ester + S-adenosyl-L-homocysteine</text>
        <dbReference type="Rhea" id="RHEA:48544"/>
        <dbReference type="Rhea" id="RHEA-COMP:12134"/>
        <dbReference type="Rhea" id="RHEA-COMP:12135"/>
        <dbReference type="ChEBI" id="CHEBI:57856"/>
        <dbReference type="ChEBI" id="CHEBI:59789"/>
        <dbReference type="ChEBI" id="CHEBI:90516"/>
        <dbReference type="ChEBI" id="CHEBI:90517"/>
        <dbReference type="EC" id="2.1.1.233"/>
    </reaction>
</comment>
<dbReference type="InterPro" id="IPR016651">
    <property type="entry name" value="LCMT1"/>
</dbReference>
<dbReference type="EMBL" id="JAPTSV010000001">
    <property type="protein sequence ID" value="KAJ1532222.1"/>
    <property type="molecule type" value="Genomic_DNA"/>
</dbReference>
<dbReference type="SUPFAM" id="SSF53335">
    <property type="entry name" value="S-adenosyl-L-methionine-dependent methyltransferases"/>
    <property type="match status" value="1"/>
</dbReference>
<keyword evidence="5" id="KW-0489">Methyltransferase</keyword>
<keyword evidence="7" id="KW-0949">S-adenosyl-L-methionine</keyword>
<dbReference type="GO" id="GO:0032259">
    <property type="term" value="P:methylation"/>
    <property type="evidence" value="ECO:0007669"/>
    <property type="project" value="UniProtKB-KW"/>
</dbReference>
<evidence type="ECO:0000313" key="9">
    <source>
        <dbReference type="EMBL" id="KAJ1532222.1"/>
    </source>
</evidence>